<evidence type="ECO:0000313" key="2">
    <source>
        <dbReference type="EMBL" id="RII31826.1"/>
    </source>
</evidence>
<dbReference type="RefSeq" id="WP_119368292.1">
    <property type="nucleotide sequence ID" value="NZ_QXDJ01000012.1"/>
</dbReference>
<feature type="transmembrane region" description="Helical" evidence="1">
    <location>
        <begin position="6"/>
        <end position="30"/>
    </location>
</feature>
<dbReference type="Proteomes" id="UP000265930">
    <property type="component" value="Unassembled WGS sequence"/>
</dbReference>
<keyword evidence="1" id="KW-0472">Membrane</keyword>
<reference evidence="2 3" key="1">
    <citation type="submission" date="2018-08" db="EMBL/GenBank/DDBJ databases">
        <title>Genome of Clostridium chromiireducens C1, DSM12136.</title>
        <authorList>
            <person name="Xing M."/>
            <person name="Wei Y."/>
            <person name="Ang E.L."/>
            <person name="Zhao H."/>
            <person name="Zhang Y."/>
        </authorList>
    </citation>
    <scope>NUCLEOTIDE SEQUENCE [LARGE SCALE GENOMIC DNA]</scope>
    <source>
        <strain evidence="2 3">C1</strain>
    </source>
</reference>
<comment type="caution">
    <text evidence="2">The sequence shown here is derived from an EMBL/GenBank/DDBJ whole genome shotgun (WGS) entry which is preliminary data.</text>
</comment>
<gene>
    <name evidence="2" type="ORF">D2A34_26020</name>
</gene>
<dbReference type="EMBL" id="QXDJ01000012">
    <property type="protein sequence ID" value="RII31826.1"/>
    <property type="molecule type" value="Genomic_DNA"/>
</dbReference>
<keyword evidence="1" id="KW-1133">Transmembrane helix</keyword>
<organism evidence="2 3">
    <name type="scientific">Clostridium chromiireducens</name>
    <dbReference type="NCBI Taxonomy" id="225345"/>
    <lineage>
        <taxon>Bacteria</taxon>
        <taxon>Bacillati</taxon>
        <taxon>Bacillota</taxon>
        <taxon>Clostridia</taxon>
        <taxon>Eubacteriales</taxon>
        <taxon>Clostridiaceae</taxon>
        <taxon>Clostridium</taxon>
    </lineage>
</organism>
<evidence type="ECO:0000256" key="1">
    <source>
        <dbReference type="SAM" id="Phobius"/>
    </source>
</evidence>
<accession>A0A399ILE7</accession>
<sequence length="102" mass="11487">MVQKPWFKIFVWFMATFFFFLASGVIISIFKPGPSENEVMRFMSGMMSAMDNSIMGIAMGVEGNSTLRNIIAYSYFMLVPIIAVSIVIGFIIRLRQGGKKDV</sequence>
<keyword evidence="1" id="KW-0812">Transmembrane</keyword>
<evidence type="ECO:0000313" key="3">
    <source>
        <dbReference type="Proteomes" id="UP000265930"/>
    </source>
</evidence>
<name>A0A399ILE7_9CLOT</name>
<proteinExistence type="predicted"/>
<protein>
    <submittedName>
        <fullName evidence="2">Uncharacterized protein</fullName>
    </submittedName>
</protein>
<dbReference type="AlphaFoldDB" id="A0A399ILE7"/>
<feature type="transmembrane region" description="Helical" evidence="1">
    <location>
        <begin position="73"/>
        <end position="92"/>
    </location>
</feature>